<accession>A0A7J7HD42</accession>
<gene>
    <name evidence="2" type="ORF">HYC85_012833</name>
</gene>
<keyword evidence="3" id="KW-1185">Reference proteome</keyword>
<organism evidence="2 3">
    <name type="scientific">Camellia sinensis</name>
    <name type="common">Tea plant</name>
    <name type="synonym">Thea sinensis</name>
    <dbReference type="NCBI Taxonomy" id="4442"/>
    <lineage>
        <taxon>Eukaryota</taxon>
        <taxon>Viridiplantae</taxon>
        <taxon>Streptophyta</taxon>
        <taxon>Embryophyta</taxon>
        <taxon>Tracheophyta</taxon>
        <taxon>Spermatophyta</taxon>
        <taxon>Magnoliopsida</taxon>
        <taxon>eudicotyledons</taxon>
        <taxon>Gunneridae</taxon>
        <taxon>Pentapetalae</taxon>
        <taxon>asterids</taxon>
        <taxon>Ericales</taxon>
        <taxon>Theaceae</taxon>
        <taxon>Camellia</taxon>
    </lineage>
</organism>
<reference evidence="2 3" key="2">
    <citation type="submission" date="2020-07" db="EMBL/GenBank/DDBJ databases">
        <title>Genome assembly of wild tea tree DASZ reveals pedigree and selection history of tea varieties.</title>
        <authorList>
            <person name="Zhang W."/>
        </authorList>
    </citation>
    <scope>NUCLEOTIDE SEQUENCE [LARGE SCALE GENOMIC DNA]</scope>
    <source>
        <strain evidence="3">cv. G240</strain>
        <tissue evidence="2">Leaf</tissue>
    </source>
</reference>
<protein>
    <submittedName>
        <fullName evidence="2">Uncharacterized protein</fullName>
    </submittedName>
</protein>
<dbReference type="Proteomes" id="UP000593564">
    <property type="component" value="Unassembled WGS sequence"/>
</dbReference>
<dbReference type="AlphaFoldDB" id="A0A7J7HD42"/>
<sequence>MLWWFDSKFKHWIFWRTVKVRTSTPELGSPSMFVADFNSPPIVVDVRRRLHQSSFTRASKREGKRASKREGKRGVNGREAAAVLNERNSNFFFFFFFFHLSRRSSFKRRGQILALNRRNGRRALAGEDPDSS</sequence>
<evidence type="ECO:0000313" key="3">
    <source>
        <dbReference type="Proteomes" id="UP000593564"/>
    </source>
</evidence>
<evidence type="ECO:0000256" key="1">
    <source>
        <dbReference type="SAM" id="MobiDB-lite"/>
    </source>
</evidence>
<name>A0A7J7HD42_CAMSI</name>
<feature type="compositionally biased region" description="Basic and acidic residues" evidence="1">
    <location>
        <begin position="59"/>
        <end position="73"/>
    </location>
</feature>
<proteinExistence type="predicted"/>
<reference evidence="3" key="1">
    <citation type="journal article" date="2020" name="Nat. Commun.">
        <title>Genome assembly of wild tea tree DASZ reveals pedigree and selection history of tea varieties.</title>
        <authorList>
            <person name="Zhang W."/>
            <person name="Zhang Y."/>
            <person name="Qiu H."/>
            <person name="Guo Y."/>
            <person name="Wan H."/>
            <person name="Zhang X."/>
            <person name="Scossa F."/>
            <person name="Alseekh S."/>
            <person name="Zhang Q."/>
            <person name="Wang P."/>
            <person name="Xu L."/>
            <person name="Schmidt M.H."/>
            <person name="Jia X."/>
            <person name="Li D."/>
            <person name="Zhu A."/>
            <person name="Guo F."/>
            <person name="Chen W."/>
            <person name="Ni D."/>
            <person name="Usadel B."/>
            <person name="Fernie A.R."/>
            <person name="Wen W."/>
        </authorList>
    </citation>
    <scope>NUCLEOTIDE SEQUENCE [LARGE SCALE GENOMIC DNA]</scope>
    <source>
        <strain evidence="3">cv. G240</strain>
    </source>
</reference>
<dbReference type="EMBL" id="JACBKZ010000005">
    <property type="protein sequence ID" value="KAF5950840.1"/>
    <property type="molecule type" value="Genomic_DNA"/>
</dbReference>
<feature type="region of interest" description="Disordered" evidence="1">
    <location>
        <begin position="54"/>
        <end position="76"/>
    </location>
</feature>
<evidence type="ECO:0000313" key="2">
    <source>
        <dbReference type="EMBL" id="KAF5950840.1"/>
    </source>
</evidence>
<comment type="caution">
    <text evidence="2">The sequence shown here is derived from an EMBL/GenBank/DDBJ whole genome shotgun (WGS) entry which is preliminary data.</text>
</comment>